<feature type="signal peptide" evidence="1">
    <location>
        <begin position="1"/>
        <end position="25"/>
    </location>
</feature>
<evidence type="ECO:0000259" key="2">
    <source>
        <dbReference type="PROSITE" id="PS51782"/>
    </source>
</evidence>
<name>A0A4Y4F7Q1_9GAMM</name>
<feature type="chain" id="PRO_5021497058" description="LysM domain-containing protein" evidence="1">
    <location>
        <begin position="26"/>
        <end position="419"/>
    </location>
</feature>
<organism evidence="3 4">
    <name type="scientific">Halomonas halmophila</name>
    <dbReference type="NCBI Taxonomy" id="252"/>
    <lineage>
        <taxon>Bacteria</taxon>
        <taxon>Pseudomonadati</taxon>
        <taxon>Pseudomonadota</taxon>
        <taxon>Gammaproteobacteria</taxon>
        <taxon>Oceanospirillales</taxon>
        <taxon>Halomonadaceae</taxon>
        <taxon>Halomonas</taxon>
    </lineage>
</organism>
<dbReference type="InterPro" id="IPR006860">
    <property type="entry name" value="FecR"/>
</dbReference>
<dbReference type="PANTHER" id="PTHR38731:SF1">
    <property type="entry name" value="FECR PROTEIN DOMAIN-CONTAINING PROTEIN"/>
    <property type="match status" value="1"/>
</dbReference>
<dbReference type="InterPro" id="IPR013783">
    <property type="entry name" value="Ig-like_fold"/>
</dbReference>
<evidence type="ECO:0000256" key="1">
    <source>
        <dbReference type="SAM" id="SignalP"/>
    </source>
</evidence>
<dbReference type="SUPFAM" id="SSF54106">
    <property type="entry name" value="LysM domain"/>
    <property type="match status" value="1"/>
</dbReference>
<feature type="domain" description="LysM" evidence="2">
    <location>
        <begin position="30"/>
        <end position="77"/>
    </location>
</feature>
<dbReference type="PROSITE" id="PS51782">
    <property type="entry name" value="LYSM"/>
    <property type="match status" value="1"/>
</dbReference>
<sequence>MSHWHRYGITGFCLAALILSTAATADKETQRYRVQPGDTLWEITERYRGIPEEWTIVRDTNQIVEPRHIQPGDILEIPPLPELTAEVRHAEGEAWLFKADGQRIALTDDMTVAPGETVETGTQAFVSLSLPHGENVVLPSRSRVTLKQQNRQDSRLYLERGEVEARVPSQREQSEVLTIDTPAGIVGVRGTHFRVAGSDDGTRVTTLEGAVNLSRETRSRTIPAGRGALSRADAGILEKELLAAPEVKEEAFSVNQPLTVTLSSLSEAESYRVQLARDPHFQTIFRDKRSESPRMAFESVPQGFYYVRGSAIDQLGLEGRYDRELVLHRPIEASLQVKGQDYTFEWTEVPDLSYRLELAEEASFEDPLISRSFTANQGVTLHNLPIDDFFWRLRVAPADSGATGTTLVASGRQGAPSQP</sequence>
<dbReference type="Proteomes" id="UP000319812">
    <property type="component" value="Unassembled WGS sequence"/>
</dbReference>
<protein>
    <recommendedName>
        <fullName evidence="2">LysM domain-containing protein</fullName>
    </recommendedName>
</protein>
<gene>
    <name evidence="3" type="ORF">HHA01_26270</name>
</gene>
<dbReference type="Gene3D" id="2.60.120.1440">
    <property type="match status" value="1"/>
</dbReference>
<evidence type="ECO:0000313" key="4">
    <source>
        <dbReference type="Proteomes" id="UP000319812"/>
    </source>
</evidence>
<dbReference type="AlphaFoldDB" id="A0A4Y4F7Q1"/>
<dbReference type="Gene3D" id="3.10.350.10">
    <property type="entry name" value="LysM domain"/>
    <property type="match status" value="1"/>
</dbReference>
<reference evidence="3 4" key="1">
    <citation type="submission" date="2019-06" db="EMBL/GenBank/DDBJ databases">
        <title>Whole genome shotgun sequence of Halomonas halmophila NBRC 15537.</title>
        <authorList>
            <person name="Hosoyama A."/>
            <person name="Uohara A."/>
            <person name="Ohji S."/>
            <person name="Ichikawa N."/>
        </authorList>
    </citation>
    <scope>NUCLEOTIDE SEQUENCE [LARGE SCALE GENOMIC DNA]</scope>
    <source>
        <strain evidence="3 4">NBRC 15537</strain>
    </source>
</reference>
<accession>A0A4Y4F7Q1</accession>
<dbReference type="EMBL" id="BJOC01000043">
    <property type="protein sequence ID" value="GED23650.1"/>
    <property type="molecule type" value="Genomic_DNA"/>
</dbReference>
<keyword evidence="4" id="KW-1185">Reference proteome</keyword>
<dbReference type="RefSeq" id="WP_170214882.1">
    <property type="nucleotide sequence ID" value="NZ_BJOC01000043.1"/>
</dbReference>
<dbReference type="Pfam" id="PF04773">
    <property type="entry name" value="FecR"/>
    <property type="match status" value="1"/>
</dbReference>
<proteinExistence type="predicted"/>
<dbReference type="Pfam" id="PF01476">
    <property type="entry name" value="LysM"/>
    <property type="match status" value="1"/>
</dbReference>
<dbReference type="PANTHER" id="PTHR38731">
    <property type="entry name" value="LIPL45-RELATED LIPOPROTEIN-RELATED"/>
    <property type="match status" value="1"/>
</dbReference>
<evidence type="ECO:0000313" key="3">
    <source>
        <dbReference type="EMBL" id="GED23650.1"/>
    </source>
</evidence>
<dbReference type="InterPro" id="IPR036779">
    <property type="entry name" value="LysM_dom_sf"/>
</dbReference>
<dbReference type="Gene3D" id="2.60.40.10">
    <property type="entry name" value="Immunoglobulins"/>
    <property type="match status" value="1"/>
</dbReference>
<dbReference type="InterPro" id="IPR018392">
    <property type="entry name" value="LysM"/>
</dbReference>
<keyword evidence="1" id="KW-0732">Signal</keyword>
<dbReference type="SMART" id="SM00257">
    <property type="entry name" value="LysM"/>
    <property type="match status" value="1"/>
</dbReference>
<comment type="caution">
    <text evidence="3">The sequence shown here is derived from an EMBL/GenBank/DDBJ whole genome shotgun (WGS) entry which is preliminary data.</text>
</comment>
<dbReference type="CDD" id="cd00118">
    <property type="entry name" value="LysM"/>
    <property type="match status" value="1"/>
</dbReference>